<evidence type="ECO:0000313" key="3">
    <source>
        <dbReference type="Proteomes" id="UP000824120"/>
    </source>
</evidence>
<feature type="domain" description="Glycosyl hydrolase family 32 C-terminal" evidence="1">
    <location>
        <begin position="17"/>
        <end position="183"/>
    </location>
</feature>
<dbReference type="OrthoDB" id="1930580at2759"/>
<proteinExistence type="predicted"/>
<dbReference type="PANTHER" id="PTHR31953">
    <property type="entry name" value="BETA-FRUCTOFURANOSIDASE, INSOLUBLE ISOENZYME CWINV1-RELATED"/>
    <property type="match status" value="1"/>
</dbReference>
<dbReference type="Gene3D" id="2.60.120.560">
    <property type="entry name" value="Exo-inulinase, domain 1"/>
    <property type="match status" value="1"/>
</dbReference>
<dbReference type="AlphaFoldDB" id="A0A9J5X376"/>
<dbReference type="InterPro" id="IPR013320">
    <property type="entry name" value="ConA-like_dom_sf"/>
</dbReference>
<keyword evidence="3" id="KW-1185">Reference proteome</keyword>
<dbReference type="Pfam" id="PF08244">
    <property type="entry name" value="Glyco_hydro_32C"/>
    <property type="match status" value="1"/>
</dbReference>
<dbReference type="InterPro" id="IPR013189">
    <property type="entry name" value="Glyco_hydro_32_C"/>
</dbReference>
<reference evidence="2 3" key="1">
    <citation type="submission" date="2020-09" db="EMBL/GenBank/DDBJ databases">
        <title>De no assembly of potato wild relative species, Solanum commersonii.</title>
        <authorList>
            <person name="Cho K."/>
        </authorList>
    </citation>
    <scope>NUCLEOTIDE SEQUENCE [LARGE SCALE GENOMIC DNA]</scope>
    <source>
        <strain evidence="2">LZ3.2</strain>
        <tissue evidence="2">Leaf</tissue>
    </source>
</reference>
<dbReference type="EMBL" id="JACXVP010000010">
    <property type="protein sequence ID" value="KAG5582705.1"/>
    <property type="molecule type" value="Genomic_DNA"/>
</dbReference>
<evidence type="ECO:0000259" key="1">
    <source>
        <dbReference type="Pfam" id="PF08244"/>
    </source>
</evidence>
<dbReference type="SUPFAM" id="SSF49899">
    <property type="entry name" value="Concanavalin A-like lectins/glucanases"/>
    <property type="match status" value="1"/>
</dbReference>
<name>A0A9J5X376_SOLCO</name>
<gene>
    <name evidence="2" type="ORF">H5410_053332</name>
</gene>
<sequence>MGWSWPDGPNNNIRSHWSNVDVEVTFSFSSLKNAEEFDPNWADLYAQDACAIRGSTVQGGLDPFGLLTLSSKNLEEYTPVFFGVFKTQDKYKVLMCSDASRSCVRNHKRMYKSSFAGYVDINLTDKDCHYEIDHSVVERFGEGGKTCITSRVYPALAVYGDTHLFAFNNGTETVEIETLDAWNMAKSER</sequence>
<dbReference type="InterPro" id="IPR050551">
    <property type="entry name" value="Fructan_Metab_Enzymes"/>
</dbReference>
<protein>
    <recommendedName>
        <fullName evidence="1">Glycosyl hydrolase family 32 C-terminal domain-containing protein</fullName>
    </recommendedName>
</protein>
<accession>A0A9J5X376</accession>
<comment type="caution">
    <text evidence="2">The sequence shown here is derived from an EMBL/GenBank/DDBJ whole genome shotgun (WGS) entry which is preliminary data.</text>
</comment>
<dbReference type="Proteomes" id="UP000824120">
    <property type="component" value="Chromosome 10"/>
</dbReference>
<evidence type="ECO:0000313" key="2">
    <source>
        <dbReference type="EMBL" id="KAG5582705.1"/>
    </source>
</evidence>
<organism evidence="2 3">
    <name type="scientific">Solanum commersonii</name>
    <name type="common">Commerson's wild potato</name>
    <name type="synonym">Commerson's nightshade</name>
    <dbReference type="NCBI Taxonomy" id="4109"/>
    <lineage>
        <taxon>Eukaryota</taxon>
        <taxon>Viridiplantae</taxon>
        <taxon>Streptophyta</taxon>
        <taxon>Embryophyta</taxon>
        <taxon>Tracheophyta</taxon>
        <taxon>Spermatophyta</taxon>
        <taxon>Magnoliopsida</taxon>
        <taxon>eudicotyledons</taxon>
        <taxon>Gunneridae</taxon>
        <taxon>Pentapetalae</taxon>
        <taxon>asterids</taxon>
        <taxon>lamiids</taxon>
        <taxon>Solanales</taxon>
        <taxon>Solanaceae</taxon>
        <taxon>Solanoideae</taxon>
        <taxon>Solaneae</taxon>
        <taxon>Solanum</taxon>
    </lineage>
</organism>